<sequence length="326" mass="37020">MPMVPSVLTIRSDIPSSIIQRFEVPGTGPPTIAFSNNGQFLAIKPMSFAIHVFRIDTKINKFVEYKTFNFDAVPLSFKWSPDDTKLLVTLSPSRYLIYVCKLQDKSTVSDVVIQTPSLTEEITCVAWFPDSLHYVVGTNEGIIYIFDIYGHTIDKLKNYRSMDINVLKDGETILFTDNLNRLLLWNPRTHDIVTILQSNSFITSVLLCPNGENALISCINEGIFLFNLRYKSIVRHFYGIVSNYQASQCSFYPLENSKLFAVGDQMGSINIYHIDKSPPIHNLRNTLQHPCSAIAWNPTDPTMLASVTIDCIVNIWQSNNQHPRFI</sequence>
<evidence type="ECO:0000313" key="4">
    <source>
        <dbReference type="Proteomes" id="UP000031668"/>
    </source>
</evidence>
<dbReference type="Proteomes" id="UP000031668">
    <property type="component" value="Unassembled WGS sequence"/>
</dbReference>
<dbReference type="Gene3D" id="2.130.10.10">
    <property type="entry name" value="YVTN repeat-like/Quinoprotein amine dehydrogenase"/>
    <property type="match status" value="1"/>
</dbReference>
<evidence type="ECO:0000256" key="1">
    <source>
        <dbReference type="ARBA" id="ARBA00022574"/>
    </source>
</evidence>
<evidence type="ECO:0000313" key="3">
    <source>
        <dbReference type="EMBL" id="KII61499.1"/>
    </source>
</evidence>
<dbReference type="SMART" id="SM00320">
    <property type="entry name" value="WD40"/>
    <property type="match status" value="4"/>
</dbReference>
<dbReference type="PANTHER" id="PTHR22838">
    <property type="entry name" value="WD REPEAT PROTEIN 26-RELATED"/>
    <property type="match status" value="1"/>
</dbReference>
<accession>A0A0C2MAY6</accession>
<evidence type="ECO:0000256" key="2">
    <source>
        <dbReference type="ARBA" id="ARBA00022737"/>
    </source>
</evidence>
<organism evidence="3 4">
    <name type="scientific">Thelohanellus kitauei</name>
    <name type="common">Myxosporean</name>
    <dbReference type="NCBI Taxonomy" id="669202"/>
    <lineage>
        <taxon>Eukaryota</taxon>
        <taxon>Metazoa</taxon>
        <taxon>Cnidaria</taxon>
        <taxon>Myxozoa</taxon>
        <taxon>Myxosporea</taxon>
        <taxon>Bivalvulida</taxon>
        <taxon>Platysporina</taxon>
        <taxon>Myxobolidae</taxon>
        <taxon>Thelohanellus</taxon>
    </lineage>
</organism>
<dbReference type="OMA" id="LVSCAWF"/>
<dbReference type="AlphaFoldDB" id="A0A0C2MAY6"/>
<dbReference type="InterPro" id="IPR015943">
    <property type="entry name" value="WD40/YVTN_repeat-like_dom_sf"/>
</dbReference>
<dbReference type="PANTHER" id="PTHR22838:SF0">
    <property type="entry name" value="WD REPEAT-CONTAINING PROTEIN 26"/>
    <property type="match status" value="1"/>
</dbReference>
<dbReference type="InterPro" id="IPR036322">
    <property type="entry name" value="WD40_repeat_dom_sf"/>
</dbReference>
<protein>
    <submittedName>
        <fullName evidence="3">WD repeat-containing protein 26</fullName>
    </submittedName>
</protein>
<dbReference type="EMBL" id="JWZT01005339">
    <property type="protein sequence ID" value="KII61499.1"/>
    <property type="molecule type" value="Genomic_DNA"/>
</dbReference>
<dbReference type="Pfam" id="PF00400">
    <property type="entry name" value="WD40"/>
    <property type="match status" value="2"/>
</dbReference>
<dbReference type="SUPFAM" id="SSF50978">
    <property type="entry name" value="WD40 repeat-like"/>
    <property type="match status" value="1"/>
</dbReference>
<dbReference type="InterPro" id="IPR051350">
    <property type="entry name" value="WD_repeat-ST_regulator"/>
</dbReference>
<comment type="caution">
    <text evidence="3">The sequence shown here is derived from an EMBL/GenBank/DDBJ whole genome shotgun (WGS) entry which is preliminary data.</text>
</comment>
<dbReference type="InterPro" id="IPR001680">
    <property type="entry name" value="WD40_rpt"/>
</dbReference>
<keyword evidence="1" id="KW-0853">WD repeat</keyword>
<gene>
    <name evidence="3" type="ORF">RF11_12915</name>
</gene>
<name>A0A0C2MAY6_THEKT</name>
<dbReference type="OrthoDB" id="972532at2759"/>
<reference evidence="3 4" key="1">
    <citation type="journal article" date="2014" name="Genome Biol. Evol.">
        <title>The genome of the myxosporean Thelohanellus kitauei shows adaptations to nutrient acquisition within its fish host.</title>
        <authorList>
            <person name="Yang Y."/>
            <person name="Xiong J."/>
            <person name="Zhou Z."/>
            <person name="Huo F."/>
            <person name="Miao W."/>
            <person name="Ran C."/>
            <person name="Liu Y."/>
            <person name="Zhang J."/>
            <person name="Feng J."/>
            <person name="Wang M."/>
            <person name="Wang M."/>
            <person name="Wang L."/>
            <person name="Yao B."/>
        </authorList>
    </citation>
    <scope>NUCLEOTIDE SEQUENCE [LARGE SCALE GENOMIC DNA]</scope>
    <source>
        <strain evidence="3">Wuqing</strain>
    </source>
</reference>
<keyword evidence="2" id="KW-0677">Repeat</keyword>
<keyword evidence="4" id="KW-1185">Reference proteome</keyword>
<proteinExistence type="predicted"/>